<evidence type="ECO:0000256" key="2">
    <source>
        <dbReference type="SAM" id="SignalP"/>
    </source>
</evidence>
<feature type="chain" id="PRO_5017425495" evidence="2">
    <location>
        <begin position="23"/>
        <end position="53"/>
    </location>
</feature>
<evidence type="ECO:0000313" key="3">
    <source>
        <dbReference type="Ensembl" id="ENSXCOP00000024780.1"/>
    </source>
</evidence>
<proteinExistence type="predicted"/>
<evidence type="ECO:0000313" key="4">
    <source>
        <dbReference type="Proteomes" id="UP000261380"/>
    </source>
</evidence>
<protein>
    <submittedName>
        <fullName evidence="3">Uncharacterized protein</fullName>
    </submittedName>
</protein>
<feature type="region of interest" description="Disordered" evidence="1">
    <location>
        <begin position="29"/>
        <end position="53"/>
    </location>
</feature>
<keyword evidence="4" id="KW-1185">Reference proteome</keyword>
<evidence type="ECO:0000256" key="1">
    <source>
        <dbReference type="SAM" id="MobiDB-lite"/>
    </source>
</evidence>
<name>A0A3B5MXL8_9TELE</name>
<dbReference type="Ensembl" id="ENSXCOT00000025081.1">
    <property type="protein sequence ID" value="ENSXCOP00000024780.1"/>
    <property type="gene ID" value="ENSXCOG00000018506.1"/>
</dbReference>
<organism evidence="3 4">
    <name type="scientific">Xiphophorus couchianus</name>
    <name type="common">Monterrey platyfish</name>
    <dbReference type="NCBI Taxonomy" id="32473"/>
    <lineage>
        <taxon>Eukaryota</taxon>
        <taxon>Metazoa</taxon>
        <taxon>Chordata</taxon>
        <taxon>Craniata</taxon>
        <taxon>Vertebrata</taxon>
        <taxon>Euteleostomi</taxon>
        <taxon>Actinopterygii</taxon>
        <taxon>Neopterygii</taxon>
        <taxon>Teleostei</taxon>
        <taxon>Neoteleostei</taxon>
        <taxon>Acanthomorphata</taxon>
        <taxon>Ovalentaria</taxon>
        <taxon>Atherinomorphae</taxon>
        <taxon>Cyprinodontiformes</taxon>
        <taxon>Poeciliidae</taxon>
        <taxon>Poeciliinae</taxon>
        <taxon>Xiphophorus</taxon>
    </lineage>
</organism>
<feature type="signal peptide" evidence="2">
    <location>
        <begin position="1"/>
        <end position="22"/>
    </location>
</feature>
<sequence>MDFRHVLQSFMAFIRFVRLTSASFCSTERRKGDDCQNESTEDQLSHPQQQPLG</sequence>
<reference evidence="3" key="2">
    <citation type="submission" date="2025-09" db="UniProtKB">
        <authorList>
            <consortium name="Ensembl"/>
        </authorList>
    </citation>
    <scope>IDENTIFICATION</scope>
</reference>
<dbReference type="AlphaFoldDB" id="A0A3B5MXL8"/>
<reference evidence="3" key="1">
    <citation type="submission" date="2025-08" db="UniProtKB">
        <authorList>
            <consortium name="Ensembl"/>
        </authorList>
    </citation>
    <scope>IDENTIFICATION</scope>
</reference>
<accession>A0A3B5MXL8</accession>
<keyword evidence="2" id="KW-0732">Signal</keyword>
<dbReference type="Proteomes" id="UP000261380">
    <property type="component" value="Unplaced"/>
</dbReference>